<gene>
    <name evidence="1" type="ORF">E0946_02950</name>
</gene>
<accession>A0AC61QJR7</accession>
<evidence type="ECO:0000313" key="1">
    <source>
        <dbReference type="EMBL" id="TDF73529.1"/>
    </source>
</evidence>
<evidence type="ECO:0000313" key="2">
    <source>
        <dbReference type="Proteomes" id="UP000294588"/>
    </source>
</evidence>
<comment type="caution">
    <text evidence="1">The sequence shown here is derived from an EMBL/GenBank/DDBJ whole genome shotgun (WGS) entry which is preliminary data.</text>
</comment>
<dbReference type="Proteomes" id="UP000294588">
    <property type="component" value="Unassembled WGS sequence"/>
</dbReference>
<name>A0AC61QJR7_9BACT</name>
<sequence>MKKILILAFILMQTALLLAVFDDYIPSARARALGGAYTGVADDVNSLFFNPAGLINVNYEAQAGFSRLYNQKFSEYKTVAAGVKLPKKLGTVAFGARLFDVNFEDENLMSEQIWSAGHSFILQSDVHSQISVGYALNYYRLDFSEEEADDAFGLDLGATAILHQRTKLGFSVSNINQAVMGDTNQNELPSRLALGLSYIPYNQVITTIEVKKDFAKETEFMGGVEVRLLEPLAIRFGVHSNPATWNAGVGFDLKGLNLDLSYSTHAVLGGTLYGNLGYKF</sequence>
<reference evidence="1" key="1">
    <citation type="submission" date="2019-03" db="EMBL/GenBank/DDBJ databases">
        <title>Candidatus Syntrophosphaera thermopropionivorans: a novel player in syntrophic propionate oxidation during anaerobic digestion.</title>
        <authorList>
            <person name="Dyksma S."/>
        </authorList>
    </citation>
    <scope>NUCLEOTIDE SEQUENCE</scope>
    <source>
        <strain evidence="1">W5</strain>
    </source>
</reference>
<protein>
    <submittedName>
        <fullName evidence="1">Uncharacterized protein</fullName>
    </submittedName>
</protein>
<keyword evidence="2" id="KW-1185">Reference proteome</keyword>
<organism evidence="1 2">
    <name type="scientific">Candidatus Syntrophosphaera thermopropionivorans</name>
    <dbReference type="NCBI Taxonomy" id="2593015"/>
    <lineage>
        <taxon>Bacteria</taxon>
        <taxon>Pseudomonadati</taxon>
        <taxon>Candidatus Cloacimonadota</taxon>
        <taxon>Candidatus Cloacimonadia</taxon>
        <taxon>Candidatus Cloacimonadales</taxon>
        <taxon>Candidatus Cloacimonadaceae</taxon>
        <taxon>Candidatus Syntrophosphaera</taxon>
    </lineage>
</organism>
<dbReference type="EMBL" id="SMOG01000005">
    <property type="protein sequence ID" value="TDF73529.1"/>
    <property type="molecule type" value="Genomic_DNA"/>
</dbReference>
<proteinExistence type="predicted"/>